<dbReference type="AlphaFoldDB" id="E9SBZ7"/>
<evidence type="ECO:0000256" key="1">
    <source>
        <dbReference type="ARBA" id="ARBA00004202"/>
    </source>
</evidence>
<dbReference type="GO" id="GO:0005524">
    <property type="term" value="F:ATP binding"/>
    <property type="evidence" value="ECO:0007669"/>
    <property type="project" value="UniProtKB-KW"/>
</dbReference>
<gene>
    <name evidence="9" type="ORF">CUS_6813</name>
</gene>
<evidence type="ECO:0000256" key="2">
    <source>
        <dbReference type="ARBA" id="ARBA00005417"/>
    </source>
</evidence>
<dbReference type="RefSeq" id="WP_002849256.1">
    <property type="nucleotide sequence ID" value="NZ_ADKM02000075.1"/>
</dbReference>
<organism evidence="9 10">
    <name type="scientific">Ruminococcus albus 8</name>
    <dbReference type="NCBI Taxonomy" id="246199"/>
    <lineage>
        <taxon>Bacteria</taxon>
        <taxon>Bacillati</taxon>
        <taxon>Bacillota</taxon>
        <taxon>Clostridia</taxon>
        <taxon>Eubacteriales</taxon>
        <taxon>Oscillospiraceae</taxon>
        <taxon>Ruminococcus</taxon>
    </lineage>
</organism>
<keyword evidence="6 9" id="KW-0067">ATP-binding</keyword>
<name>E9SBZ7_RUMAL</name>
<evidence type="ECO:0000259" key="8">
    <source>
        <dbReference type="PROSITE" id="PS50893"/>
    </source>
</evidence>
<evidence type="ECO:0000313" key="9">
    <source>
        <dbReference type="EMBL" id="EGC03141.1"/>
    </source>
</evidence>
<dbReference type="CDD" id="cd03257">
    <property type="entry name" value="ABC_NikE_OppD_transporters"/>
    <property type="match status" value="1"/>
</dbReference>
<keyword evidence="7" id="KW-0472">Membrane</keyword>
<protein>
    <submittedName>
        <fullName evidence="9">Putative dipeptide ABC transporter, ATP-binding protein DppD</fullName>
    </submittedName>
</protein>
<dbReference type="eggNOG" id="COG0444">
    <property type="taxonomic scope" value="Bacteria"/>
</dbReference>
<dbReference type="Proteomes" id="UP000004259">
    <property type="component" value="Unassembled WGS sequence"/>
</dbReference>
<dbReference type="Pfam" id="PF00005">
    <property type="entry name" value="ABC_tran"/>
    <property type="match status" value="1"/>
</dbReference>
<dbReference type="GO" id="GO:0016887">
    <property type="term" value="F:ATP hydrolysis activity"/>
    <property type="evidence" value="ECO:0007669"/>
    <property type="project" value="InterPro"/>
</dbReference>
<dbReference type="Gene3D" id="3.40.50.300">
    <property type="entry name" value="P-loop containing nucleotide triphosphate hydrolases"/>
    <property type="match status" value="1"/>
</dbReference>
<dbReference type="InterPro" id="IPR017871">
    <property type="entry name" value="ABC_transporter-like_CS"/>
</dbReference>
<dbReference type="InterPro" id="IPR027417">
    <property type="entry name" value="P-loop_NTPase"/>
</dbReference>
<dbReference type="SUPFAM" id="SSF52540">
    <property type="entry name" value="P-loop containing nucleoside triphosphate hydrolases"/>
    <property type="match status" value="1"/>
</dbReference>
<dbReference type="InterPro" id="IPR050388">
    <property type="entry name" value="ABC_Ni/Peptide_Import"/>
</dbReference>
<keyword evidence="10" id="KW-1185">Reference proteome</keyword>
<comment type="subcellular location">
    <subcellularLocation>
        <location evidence="1">Cell membrane</location>
        <topology evidence="1">Peripheral membrane protein</topology>
    </subcellularLocation>
</comment>
<keyword evidence="4" id="KW-1003">Cell membrane</keyword>
<evidence type="ECO:0000256" key="3">
    <source>
        <dbReference type="ARBA" id="ARBA00022448"/>
    </source>
</evidence>
<dbReference type="GO" id="GO:0005886">
    <property type="term" value="C:plasma membrane"/>
    <property type="evidence" value="ECO:0007669"/>
    <property type="project" value="UniProtKB-SubCell"/>
</dbReference>
<dbReference type="PROSITE" id="PS50893">
    <property type="entry name" value="ABC_TRANSPORTER_2"/>
    <property type="match status" value="1"/>
</dbReference>
<dbReference type="InterPro" id="IPR003439">
    <property type="entry name" value="ABC_transporter-like_ATP-bd"/>
</dbReference>
<comment type="similarity">
    <text evidence="2">Belongs to the ABC transporter superfamily.</text>
</comment>
<keyword evidence="5" id="KW-0547">Nucleotide-binding</keyword>
<evidence type="ECO:0000256" key="5">
    <source>
        <dbReference type="ARBA" id="ARBA00022741"/>
    </source>
</evidence>
<dbReference type="PROSITE" id="PS00211">
    <property type="entry name" value="ABC_TRANSPORTER_1"/>
    <property type="match status" value="1"/>
</dbReference>
<evidence type="ECO:0000313" key="10">
    <source>
        <dbReference type="Proteomes" id="UP000004259"/>
    </source>
</evidence>
<dbReference type="PANTHER" id="PTHR43297">
    <property type="entry name" value="OLIGOPEPTIDE TRANSPORT ATP-BINDING PROTEIN APPD"/>
    <property type="match status" value="1"/>
</dbReference>
<reference evidence="9 10" key="1">
    <citation type="submission" date="2011-02" db="EMBL/GenBank/DDBJ databases">
        <authorList>
            <person name="Nelson K.E."/>
            <person name="Sutton G."/>
            <person name="Torralba M."/>
            <person name="Durkin S."/>
            <person name="Harkins D."/>
            <person name="Montgomery R."/>
            <person name="Ziemer C."/>
            <person name="Klaassens E."/>
            <person name="Ocuiv P."/>
            <person name="Morrison M."/>
        </authorList>
    </citation>
    <scope>NUCLEOTIDE SEQUENCE [LARGE SCALE GENOMIC DNA]</scope>
    <source>
        <strain evidence="9 10">8</strain>
    </source>
</reference>
<evidence type="ECO:0000256" key="6">
    <source>
        <dbReference type="ARBA" id="ARBA00022840"/>
    </source>
</evidence>
<accession>E9SBZ7</accession>
<dbReference type="STRING" id="246199.CUS_6813"/>
<feature type="domain" description="ABC transporter" evidence="8">
    <location>
        <begin position="2"/>
        <end position="249"/>
    </location>
</feature>
<dbReference type="SMART" id="SM00382">
    <property type="entry name" value="AAA"/>
    <property type="match status" value="1"/>
</dbReference>
<keyword evidence="3" id="KW-0813">Transport</keyword>
<dbReference type="OrthoDB" id="9806285at2"/>
<dbReference type="InterPro" id="IPR003593">
    <property type="entry name" value="AAA+_ATPase"/>
</dbReference>
<dbReference type="PANTHER" id="PTHR43297:SF2">
    <property type="entry name" value="DIPEPTIDE TRANSPORT ATP-BINDING PROTEIN DPPD"/>
    <property type="match status" value="1"/>
</dbReference>
<comment type="caution">
    <text evidence="9">The sequence shown here is derived from an EMBL/GenBank/DDBJ whole genome shotgun (WGS) entry which is preliminary data.</text>
</comment>
<evidence type="ECO:0000256" key="7">
    <source>
        <dbReference type="ARBA" id="ARBA00023136"/>
    </source>
</evidence>
<sequence length="260" mass="28807">MLKVNGLEITARSAKERLVKSISFEVGKGETLGLIGESGSGKSITAKAVMGLLNRRMFDIGGNILWKNEEILSKKGNMPRGWRGEQTAMIMQDPMTAFAPMMRLGKQIEMGFELKGRNAKQLFYEQLDSALKSVNLADMKKILKSYPDELSGGMLQRVMISVTLMKKPELLIADECTTAVDAASEYMILKQLEQQRKNGMSMIIITHDFGVAARLCDKVAVMKSGNIIEKGKTLDVFTSPQTEYTHELAAASVLFREDVC</sequence>
<dbReference type="EMBL" id="ADKM02000075">
    <property type="protein sequence ID" value="EGC03141.1"/>
    <property type="molecule type" value="Genomic_DNA"/>
</dbReference>
<evidence type="ECO:0000256" key="4">
    <source>
        <dbReference type="ARBA" id="ARBA00022475"/>
    </source>
</evidence>
<proteinExistence type="inferred from homology"/>